<dbReference type="PANTHER" id="PTHR31302">
    <property type="entry name" value="TRANSMEMBRANE PROTEIN WITH METALLOPHOSPHOESTERASE DOMAIN-RELATED"/>
    <property type="match status" value="1"/>
</dbReference>
<dbReference type="InterPro" id="IPR029052">
    <property type="entry name" value="Metallo-depent_PP-like"/>
</dbReference>
<dbReference type="InterPro" id="IPR051158">
    <property type="entry name" value="Metallophosphoesterase_sf"/>
</dbReference>
<dbReference type="EMBL" id="JAMQCR010000001">
    <property type="protein sequence ID" value="MCM2532096.1"/>
    <property type="molecule type" value="Genomic_DNA"/>
</dbReference>
<name>A0ABT0W6Z6_9BACI</name>
<evidence type="ECO:0000313" key="5">
    <source>
        <dbReference type="Proteomes" id="UP001523262"/>
    </source>
</evidence>
<evidence type="ECO:0000313" key="4">
    <source>
        <dbReference type="EMBL" id="MCM2532096.1"/>
    </source>
</evidence>
<gene>
    <name evidence="4" type="ORF">NDK43_06435</name>
</gene>
<dbReference type="SUPFAM" id="SSF56300">
    <property type="entry name" value="Metallo-dependent phosphatases"/>
    <property type="match status" value="1"/>
</dbReference>
<evidence type="ECO:0000256" key="2">
    <source>
        <dbReference type="ARBA" id="ARBA00022801"/>
    </source>
</evidence>
<accession>A0ABT0W6Z6</accession>
<dbReference type="PANTHER" id="PTHR31302:SF31">
    <property type="entry name" value="PHOSPHODIESTERASE YAEI"/>
    <property type="match status" value="1"/>
</dbReference>
<evidence type="ECO:0000256" key="1">
    <source>
        <dbReference type="ARBA" id="ARBA00022723"/>
    </source>
</evidence>
<protein>
    <submittedName>
        <fullName evidence="4">Metallophosphoesterase</fullName>
    </submittedName>
</protein>
<feature type="domain" description="Calcineurin-like phosphoesterase" evidence="3">
    <location>
        <begin position="45"/>
        <end position="208"/>
    </location>
</feature>
<dbReference type="Proteomes" id="UP001523262">
    <property type="component" value="Unassembled WGS sequence"/>
</dbReference>
<keyword evidence="2" id="KW-0378">Hydrolase</keyword>
<keyword evidence="1" id="KW-0479">Metal-binding</keyword>
<reference evidence="4 5" key="1">
    <citation type="submission" date="2022-06" db="EMBL/GenBank/DDBJ databases">
        <authorList>
            <person name="Jeon C.O."/>
        </authorList>
    </citation>
    <scope>NUCLEOTIDE SEQUENCE [LARGE SCALE GENOMIC DNA]</scope>
    <source>
        <strain evidence="4 5">KCTC 13943</strain>
    </source>
</reference>
<proteinExistence type="predicted"/>
<organism evidence="4 5">
    <name type="scientific">Neobacillus pocheonensis</name>
    <dbReference type="NCBI Taxonomy" id="363869"/>
    <lineage>
        <taxon>Bacteria</taxon>
        <taxon>Bacillati</taxon>
        <taxon>Bacillota</taxon>
        <taxon>Bacilli</taxon>
        <taxon>Bacillales</taxon>
        <taxon>Bacillaceae</taxon>
        <taxon>Neobacillus</taxon>
    </lineage>
</organism>
<dbReference type="InterPro" id="IPR004843">
    <property type="entry name" value="Calcineurin-like_PHP"/>
</dbReference>
<comment type="caution">
    <text evidence="4">The sequence shown here is derived from an EMBL/GenBank/DDBJ whole genome shotgun (WGS) entry which is preliminary data.</text>
</comment>
<dbReference type="Pfam" id="PF00149">
    <property type="entry name" value="Metallophos"/>
    <property type="match status" value="1"/>
</dbReference>
<evidence type="ECO:0000259" key="3">
    <source>
        <dbReference type="Pfam" id="PF00149"/>
    </source>
</evidence>
<dbReference type="Gene3D" id="3.60.21.10">
    <property type="match status" value="1"/>
</dbReference>
<sequence>MQYLFGIIILFVFIIIFHQAHKNTRKVAVNTIKVSHSKLSHKHLNILHLSDLHLENISISPEKLLQSVLGQPIDLIALTGDFLDRKRSIPKLIPYLNALVSLQPRLGIYAVFGNHDYFLKEEQFEKLKKTLEDHGCVTLQNRNLSLNVDGEILNIIGIDDFHSHHSDIKKSYQDLPKGYNLVLTHDPNVVLNMKDYPYDYLLSGHFHGGQIHYPKPYHLRKMGKLVRMNIVKGLHYHDGKPFYISEGLGQTGVNIRIGSRPEITFHQIS</sequence>
<keyword evidence="5" id="KW-1185">Reference proteome</keyword>